<dbReference type="OrthoDB" id="3872700at2"/>
<dbReference type="InterPro" id="IPR014503">
    <property type="entry name" value="Clavaminate_syn-like"/>
</dbReference>
<sequence>MTTTADRPLAPAADRSTVAVPTFAEIRLPDEVRDALGTALTAVGDPTTDIDHAMTRYHQAFAALPTGLLQQLIDFGRHIDAPGVALVDNLPVDPELPDTPDDGGPARGKATFVAEGVLLGLSGLLGEPIGVTTEKAGRLVHDVIPVQGGARTQTNQGSEVFLNFHSDITHDVIGRYDIANPDFLVLSCVRADHEGIAMTSYADARDISAALEPEVLETLRSPLFRLNAPGSYTRDVAGDTEVLSDPVPLISGAGEYPEIVISANGVRALTSGAEAALSRLQEVCRAVSHTVRLRPGQALLINNRKGVHARSTFTARYDGRDRWLQRTYVRRNLWDIRYRVTPDNRRVHF</sequence>
<evidence type="ECO:0000256" key="4">
    <source>
        <dbReference type="ARBA" id="ARBA00023004"/>
    </source>
</evidence>
<dbReference type="SUPFAM" id="SSF51197">
    <property type="entry name" value="Clavaminate synthase-like"/>
    <property type="match status" value="1"/>
</dbReference>
<evidence type="ECO:0000256" key="5">
    <source>
        <dbReference type="PIRSR" id="PIRSR019543-2"/>
    </source>
</evidence>
<evidence type="ECO:0000259" key="6">
    <source>
        <dbReference type="Pfam" id="PF02668"/>
    </source>
</evidence>
<proteinExistence type="inferred from homology"/>
<dbReference type="Proteomes" id="UP000095329">
    <property type="component" value="Unassembled WGS sequence"/>
</dbReference>
<evidence type="ECO:0000256" key="3">
    <source>
        <dbReference type="ARBA" id="ARBA00023002"/>
    </source>
</evidence>
<evidence type="ECO:0000313" key="8">
    <source>
        <dbReference type="Proteomes" id="UP000095329"/>
    </source>
</evidence>
<name>A0A1D3E0J8_9ACTN</name>
<dbReference type="AlphaFoldDB" id="A0A1D3E0J8"/>
<evidence type="ECO:0000256" key="1">
    <source>
        <dbReference type="ARBA" id="ARBA00008425"/>
    </source>
</evidence>
<reference evidence="7 8" key="1">
    <citation type="journal article" date="2013" name="Genome Announc.">
        <title>Genome Sequence of Streptomyces violaceusniger Strain SPC6, a Halotolerant Streptomycete That Exhibits Rapid Growth and Development.</title>
        <authorList>
            <person name="Chen X."/>
            <person name="Zhang B."/>
            <person name="Zhang W."/>
            <person name="Wu X."/>
            <person name="Zhang M."/>
            <person name="Chen T."/>
            <person name="Liu G."/>
            <person name="Dyson P."/>
        </authorList>
    </citation>
    <scope>NUCLEOTIDE SEQUENCE [LARGE SCALE GENOMIC DNA]</scope>
    <source>
        <strain evidence="7 8">SPC6</strain>
    </source>
</reference>
<feature type="domain" description="TauD/TfdA-like" evidence="6">
    <location>
        <begin position="125"/>
        <end position="328"/>
    </location>
</feature>
<keyword evidence="2 5" id="KW-0479">Metal-binding</keyword>
<dbReference type="Gene3D" id="3.60.130.10">
    <property type="entry name" value="Clavaminate synthase-like"/>
    <property type="match status" value="1"/>
</dbReference>
<dbReference type="GO" id="GO:0016491">
    <property type="term" value="F:oxidoreductase activity"/>
    <property type="evidence" value="ECO:0007669"/>
    <property type="project" value="UniProtKB-KW"/>
</dbReference>
<comment type="similarity">
    <text evidence="1">Belongs to the clavaminate synthase family.</text>
</comment>
<dbReference type="PIRSF" id="PIRSF019543">
    <property type="entry name" value="Clavaminate_syn"/>
    <property type="match status" value="1"/>
</dbReference>
<organism evidence="7 8">
    <name type="scientific">Streptomyces thermolilacinus SPC6</name>
    <dbReference type="NCBI Taxonomy" id="1306406"/>
    <lineage>
        <taxon>Bacteria</taxon>
        <taxon>Bacillati</taxon>
        <taxon>Actinomycetota</taxon>
        <taxon>Actinomycetes</taxon>
        <taxon>Kitasatosporales</taxon>
        <taxon>Streptomycetaceae</taxon>
        <taxon>Streptomyces</taxon>
    </lineage>
</organism>
<feature type="binding site" evidence="5">
    <location>
        <position position="308"/>
    </location>
    <ligand>
        <name>Fe cation</name>
        <dbReference type="ChEBI" id="CHEBI:24875"/>
    </ligand>
</feature>
<dbReference type="STRING" id="1306406.J116_015690"/>
<keyword evidence="8" id="KW-1185">Reference proteome</keyword>
<dbReference type="RefSeq" id="WP_051203773.1">
    <property type="nucleotide sequence ID" value="NZ_ASHX02000001.1"/>
</dbReference>
<keyword evidence="3" id="KW-0560">Oxidoreductase</keyword>
<dbReference type="InterPro" id="IPR042098">
    <property type="entry name" value="TauD-like_sf"/>
</dbReference>
<evidence type="ECO:0000256" key="2">
    <source>
        <dbReference type="ARBA" id="ARBA00022723"/>
    </source>
</evidence>
<dbReference type="eggNOG" id="COG2175">
    <property type="taxonomic scope" value="Bacteria"/>
</dbReference>
<evidence type="ECO:0000313" key="7">
    <source>
        <dbReference type="EMBL" id="OEJ98097.1"/>
    </source>
</evidence>
<keyword evidence="4 5" id="KW-0408">Iron</keyword>
<gene>
    <name evidence="7" type="ORF">J116_015690</name>
</gene>
<protein>
    <submittedName>
        <fullName evidence="7">Oxygenase</fullName>
    </submittedName>
</protein>
<dbReference type="EMBL" id="ASHX02000001">
    <property type="protein sequence ID" value="OEJ98097.1"/>
    <property type="molecule type" value="Genomic_DNA"/>
</dbReference>
<comment type="caution">
    <text evidence="7">The sequence shown here is derived from an EMBL/GenBank/DDBJ whole genome shotgun (WGS) entry which is preliminary data.</text>
</comment>
<accession>A0A1D3E0J8</accession>
<dbReference type="Pfam" id="PF02668">
    <property type="entry name" value="TauD"/>
    <property type="match status" value="1"/>
</dbReference>
<dbReference type="InterPro" id="IPR003819">
    <property type="entry name" value="TauD/TfdA-like"/>
</dbReference>
<dbReference type="GO" id="GO:0005506">
    <property type="term" value="F:iron ion binding"/>
    <property type="evidence" value="ECO:0007669"/>
    <property type="project" value="InterPro"/>
</dbReference>